<dbReference type="PANTHER" id="PTHR46103:SF1">
    <property type="entry name" value="RRNA METHYLTRANSFERASE 1, MITOCHONDRIAL"/>
    <property type="match status" value="1"/>
</dbReference>
<dbReference type="SUPFAM" id="SSF75217">
    <property type="entry name" value="alpha/beta knot"/>
    <property type="match status" value="1"/>
</dbReference>
<dbReference type="AlphaFoldDB" id="A0A0D9QJT9"/>
<proteinExistence type="predicted"/>
<dbReference type="Pfam" id="PF00588">
    <property type="entry name" value="SpoU_methylase"/>
    <property type="match status" value="1"/>
</dbReference>
<dbReference type="InterPro" id="IPR047182">
    <property type="entry name" value="MRM1"/>
</dbReference>
<evidence type="ECO:0000313" key="9">
    <source>
        <dbReference type="EMBL" id="KJP87330.1"/>
    </source>
</evidence>
<name>A0A0D9QJT9_PLAFR</name>
<evidence type="ECO:0000256" key="4">
    <source>
        <dbReference type="ARBA" id="ARBA00022946"/>
    </source>
</evidence>
<dbReference type="OrthoDB" id="270651at2759"/>
<evidence type="ECO:0000259" key="8">
    <source>
        <dbReference type="SMART" id="SM00967"/>
    </source>
</evidence>
<dbReference type="Pfam" id="PF08032">
    <property type="entry name" value="SpoU_sub_bind"/>
    <property type="match status" value="1"/>
</dbReference>
<dbReference type="SUPFAM" id="SSF55315">
    <property type="entry name" value="L30e-like"/>
    <property type="match status" value="1"/>
</dbReference>
<dbReference type="GO" id="GO:0005739">
    <property type="term" value="C:mitochondrion"/>
    <property type="evidence" value="ECO:0007669"/>
    <property type="project" value="UniProtKB-SubCell"/>
</dbReference>
<evidence type="ECO:0000256" key="6">
    <source>
        <dbReference type="ARBA" id="ARBA00034881"/>
    </source>
</evidence>
<dbReference type="OMA" id="LPEFRPN"/>
<reference evidence="9 10" key="1">
    <citation type="submission" date="2014-03" db="EMBL/GenBank/DDBJ databases">
        <title>The Genome Sequence of Plasmodium fragile nilgiri.</title>
        <authorList>
            <consortium name="The Broad Institute Genomics Platform"/>
            <consortium name="The Broad Institute Genome Sequencing Center for Infectious Disease"/>
            <person name="Neafsey D."/>
            <person name="Duraisingh M."/>
            <person name="Young S.K."/>
            <person name="Zeng Q."/>
            <person name="Gargeya S."/>
            <person name="Abouelleil A."/>
            <person name="Alvarado L."/>
            <person name="Chapman S.B."/>
            <person name="Gainer-Dewar J."/>
            <person name="Goldberg J."/>
            <person name="Griggs A."/>
            <person name="Gujja S."/>
            <person name="Hansen M."/>
            <person name="Howarth C."/>
            <person name="Imamovic A."/>
            <person name="Larimer J."/>
            <person name="Pearson M."/>
            <person name="Poon T.W."/>
            <person name="Priest M."/>
            <person name="Roberts A."/>
            <person name="Saif S."/>
            <person name="Shea T."/>
            <person name="Sykes S."/>
            <person name="Wortman J."/>
            <person name="Nusbaum C."/>
            <person name="Birren B."/>
        </authorList>
    </citation>
    <scope>NUCLEOTIDE SEQUENCE [LARGE SCALE GENOMIC DNA]</scope>
    <source>
        <strain evidence="10">nilgiri</strain>
    </source>
</reference>
<dbReference type="InterPro" id="IPR013123">
    <property type="entry name" value="SpoU_subst-bd"/>
</dbReference>
<accession>A0A0D9QJT9</accession>
<evidence type="ECO:0000256" key="1">
    <source>
        <dbReference type="ARBA" id="ARBA00004173"/>
    </source>
</evidence>
<evidence type="ECO:0000256" key="5">
    <source>
        <dbReference type="ARBA" id="ARBA00023128"/>
    </source>
</evidence>
<evidence type="ECO:0000256" key="3">
    <source>
        <dbReference type="ARBA" id="ARBA00022679"/>
    </source>
</evidence>
<organism evidence="9 10">
    <name type="scientific">Plasmodium fragile</name>
    <dbReference type="NCBI Taxonomy" id="5857"/>
    <lineage>
        <taxon>Eukaryota</taxon>
        <taxon>Sar</taxon>
        <taxon>Alveolata</taxon>
        <taxon>Apicomplexa</taxon>
        <taxon>Aconoidasida</taxon>
        <taxon>Haemosporida</taxon>
        <taxon>Plasmodiidae</taxon>
        <taxon>Plasmodium</taxon>
        <taxon>Plasmodium (Plasmodium)</taxon>
    </lineage>
</organism>
<protein>
    <recommendedName>
        <fullName evidence="6">rRNA methyltransferase 1, mitochondrial</fullName>
    </recommendedName>
</protein>
<feature type="domain" description="RNA 2-O ribose methyltransferase substrate binding" evidence="8">
    <location>
        <begin position="67"/>
        <end position="149"/>
    </location>
</feature>
<dbReference type="InterPro" id="IPR029028">
    <property type="entry name" value="Alpha/beta_knot_MTases"/>
</dbReference>
<dbReference type="Gene3D" id="3.30.1330.30">
    <property type="match status" value="1"/>
</dbReference>
<dbReference type="GO" id="GO:0003723">
    <property type="term" value="F:RNA binding"/>
    <property type="evidence" value="ECO:0007669"/>
    <property type="project" value="InterPro"/>
</dbReference>
<dbReference type="PANTHER" id="PTHR46103">
    <property type="entry name" value="RRNA METHYLTRANSFERASE 1, MITOCHONDRIAL"/>
    <property type="match status" value="1"/>
</dbReference>
<feature type="region of interest" description="Disordered" evidence="7">
    <location>
        <begin position="1"/>
        <end position="47"/>
    </location>
</feature>
<sequence>MNKKKKVTPFGVLPEFRPNLPPRRPKGPPKKTYSLSSPHRNDKSDTPLVNIKRNNFLEAQAENDIDYVYGINSVLSVLMKKERTIHKVLINEKIRMNKKTRKHAYQYIFNTLKKRNIPITTTSKRKMDDLVGGFPHNDIIMQTNYRTMKKAKHFLKDYPQKGKQANIYICLHDVVGTSEFLNFFHVNDMLTFMDELRSSGFKILSTCCRPNDSSSNNRLEQLANVQISKNEKIFIILGNETKGLSKEILDRSDICIYINGHRTEEAPPTPDLNPNANFTLDSLNVNNACAILLHHFTSHLS</sequence>
<dbReference type="Gene3D" id="3.40.1280.10">
    <property type="match status" value="1"/>
</dbReference>
<dbReference type="GO" id="GO:0016435">
    <property type="term" value="F:rRNA (guanine) methyltransferase activity"/>
    <property type="evidence" value="ECO:0007669"/>
    <property type="project" value="TreeGrafter"/>
</dbReference>
<keyword evidence="10" id="KW-1185">Reference proteome</keyword>
<dbReference type="InterPro" id="IPR029064">
    <property type="entry name" value="Ribosomal_eL30-like_sf"/>
</dbReference>
<dbReference type="Proteomes" id="UP000054561">
    <property type="component" value="Unassembled WGS sequence"/>
</dbReference>
<comment type="subcellular location">
    <subcellularLocation>
        <location evidence="1">Mitochondrion</location>
    </subcellularLocation>
</comment>
<evidence type="ECO:0000313" key="10">
    <source>
        <dbReference type="Proteomes" id="UP000054561"/>
    </source>
</evidence>
<dbReference type="GeneID" id="24268324"/>
<dbReference type="EMBL" id="KQ001676">
    <property type="protein sequence ID" value="KJP87330.1"/>
    <property type="molecule type" value="Genomic_DNA"/>
</dbReference>
<evidence type="ECO:0000256" key="2">
    <source>
        <dbReference type="ARBA" id="ARBA00022603"/>
    </source>
</evidence>
<gene>
    <name evidence="9" type="ORF">AK88_03010</name>
</gene>
<dbReference type="VEuPathDB" id="PlasmoDB:AK88_03010"/>
<keyword evidence="5" id="KW-0496">Mitochondrion</keyword>
<keyword evidence="3" id="KW-0808">Transferase</keyword>
<evidence type="ECO:0000256" key="7">
    <source>
        <dbReference type="SAM" id="MobiDB-lite"/>
    </source>
</evidence>
<dbReference type="InterPro" id="IPR001537">
    <property type="entry name" value="SpoU_MeTrfase"/>
</dbReference>
<keyword evidence="4" id="KW-0809">Transit peptide</keyword>
<dbReference type="InterPro" id="IPR029026">
    <property type="entry name" value="tRNA_m1G_MTases_N"/>
</dbReference>
<dbReference type="SMART" id="SM00967">
    <property type="entry name" value="SpoU_sub_bind"/>
    <property type="match status" value="1"/>
</dbReference>
<dbReference type="RefSeq" id="XP_012336056.1">
    <property type="nucleotide sequence ID" value="XM_012480633.1"/>
</dbReference>
<keyword evidence="2" id="KW-0489">Methyltransferase</keyword>